<accession>A0ABC9PF33</accession>
<name>A0ABC9PF33_STRSA</name>
<dbReference type="AlphaFoldDB" id="A0ABC9PF33"/>
<sequence>MQTYFAKIKKIRDQLRENQKLIFKEYHLGFFVIFLARNETV</sequence>
<evidence type="ECO:0000313" key="1">
    <source>
        <dbReference type="EMBL" id="EGC25516.1"/>
    </source>
</evidence>
<comment type="caution">
    <text evidence="1">The sequence shown here is derived from an EMBL/GenBank/DDBJ whole genome shotgun (WGS) entry which is preliminary data.</text>
</comment>
<reference evidence="1 2" key="1">
    <citation type="submission" date="2011-01" db="EMBL/GenBank/DDBJ databases">
        <authorList>
            <person name="Muzny D."/>
            <person name="Qin X."/>
            <person name="Buhay C."/>
            <person name="Dugan-Rocha S."/>
            <person name="Ding Y."/>
            <person name="Chen G."/>
            <person name="Hawes A."/>
            <person name="Holder M."/>
            <person name="Jhangiani S."/>
            <person name="Johnson A."/>
            <person name="Khan Z."/>
            <person name="Li Z."/>
            <person name="Liu W."/>
            <person name="Liu X."/>
            <person name="Perez L."/>
            <person name="Shen H."/>
            <person name="Wang Q."/>
            <person name="Watt J."/>
            <person name="Xi L."/>
            <person name="Xin Y."/>
            <person name="Zhou J."/>
            <person name="Deng J."/>
            <person name="Jiang H."/>
            <person name="Liu Y."/>
            <person name="Qu J."/>
            <person name="Song X.-Z."/>
            <person name="Zhang L."/>
            <person name="Villasana D."/>
            <person name="Johnson A."/>
            <person name="Liu J."/>
            <person name="Liyanage D."/>
            <person name="Lorensuhewa L."/>
            <person name="Robinson T."/>
            <person name="Song A."/>
            <person name="Song B.-B."/>
            <person name="Dinh H."/>
            <person name="Thornton R."/>
            <person name="Coyle M."/>
            <person name="Francisco L."/>
            <person name="Jackson L."/>
            <person name="Javaid M."/>
            <person name="Korchina V."/>
            <person name="Kovar C."/>
            <person name="Mata R."/>
            <person name="Mathew T."/>
            <person name="Ngo R."/>
            <person name="Nguyen L."/>
            <person name="Nguyen N."/>
            <person name="Okwuonu G."/>
            <person name="Ongeri F."/>
            <person name="Pham C."/>
            <person name="Simmons D."/>
            <person name="Wilczek-Boney K."/>
            <person name="Hale W."/>
            <person name="Jakkamsetti A."/>
            <person name="Pham P."/>
            <person name="Ruth R."/>
            <person name="San Lucas F."/>
            <person name="Warren J."/>
            <person name="Zhang J."/>
            <person name="Zhao Z."/>
            <person name="Zhou C."/>
            <person name="Zhu D."/>
            <person name="Lee S."/>
            <person name="Bess C."/>
            <person name="Blankenburg K."/>
            <person name="Forbes L."/>
            <person name="Fu Q."/>
            <person name="Gubbala S."/>
            <person name="Hirani K."/>
            <person name="Jayaseelan J.C."/>
            <person name="Lara F."/>
            <person name="Munidasa M."/>
            <person name="Palculict T."/>
            <person name="Patil S."/>
            <person name="Pu L.-L."/>
            <person name="Saada N."/>
            <person name="Tang L."/>
            <person name="Weissenberger G."/>
            <person name="Zhu Y."/>
            <person name="Hemphill L."/>
            <person name="Shang Y."/>
            <person name="Youmans B."/>
            <person name="Ayvaz T."/>
            <person name="Ross M."/>
            <person name="Santibanez J."/>
            <person name="Aqrawi P."/>
            <person name="Gross S."/>
            <person name="Joshi V."/>
            <person name="Fowler G."/>
            <person name="Nazareth L."/>
            <person name="Reid J."/>
            <person name="Worley K."/>
            <person name="Petrosino J."/>
            <person name="Highlander S."/>
            <person name="Gibbs R."/>
        </authorList>
    </citation>
    <scope>NUCLEOTIDE SEQUENCE [LARGE SCALE GENOMIC DNA]</scope>
    <source>
        <strain evidence="1 2">SK405</strain>
    </source>
</reference>
<gene>
    <name evidence="1" type="ORF">HMPREF9390_1305</name>
</gene>
<dbReference type="EMBL" id="AEWZ01000002">
    <property type="protein sequence ID" value="EGC25516.1"/>
    <property type="molecule type" value="Genomic_DNA"/>
</dbReference>
<dbReference type="Proteomes" id="UP000003857">
    <property type="component" value="Unassembled WGS sequence"/>
</dbReference>
<organism evidence="1 2">
    <name type="scientific">Streptococcus sanguinis SK405</name>
    <dbReference type="NCBI Taxonomy" id="888817"/>
    <lineage>
        <taxon>Bacteria</taxon>
        <taxon>Bacillati</taxon>
        <taxon>Bacillota</taxon>
        <taxon>Bacilli</taxon>
        <taxon>Lactobacillales</taxon>
        <taxon>Streptococcaceae</taxon>
        <taxon>Streptococcus</taxon>
    </lineage>
</organism>
<protein>
    <submittedName>
        <fullName evidence="1">Uncharacterized protein</fullName>
    </submittedName>
</protein>
<evidence type="ECO:0000313" key="2">
    <source>
        <dbReference type="Proteomes" id="UP000003857"/>
    </source>
</evidence>
<proteinExistence type="predicted"/>